<proteinExistence type="predicted"/>
<organism evidence="1 2">
    <name type="scientific">Pseudonocardia alaniniphila</name>
    <dbReference type="NCBI Taxonomy" id="75291"/>
    <lineage>
        <taxon>Bacteria</taxon>
        <taxon>Bacillati</taxon>
        <taxon>Actinomycetota</taxon>
        <taxon>Actinomycetes</taxon>
        <taxon>Pseudonocardiales</taxon>
        <taxon>Pseudonocardiaceae</taxon>
        <taxon>Pseudonocardia</taxon>
    </lineage>
</organism>
<dbReference type="Proteomes" id="UP001299970">
    <property type="component" value="Unassembled WGS sequence"/>
</dbReference>
<name>A0ABS9THP9_9PSEU</name>
<comment type="caution">
    <text evidence="1">The sequence shown here is derived from an EMBL/GenBank/DDBJ whole genome shotgun (WGS) entry which is preliminary data.</text>
</comment>
<gene>
    <name evidence="1" type="ORF">MMF94_20425</name>
</gene>
<protein>
    <submittedName>
        <fullName evidence="1">Uncharacterized protein</fullName>
    </submittedName>
</protein>
<accession>A0ABS9THP9</accession>
<dbReference type="RefSeq" id="WP_241038709.1">
    <property type="nucleotide sequence ID" value="NZ_BAAAJF010000001.1"/>
</dbReference>
<reference evidence="1 2" key="1">
    <citation type="submission" date="2022-03" db="EMBL/GenBank/DDBJ databases">
        <title>Pseudonocardia alaer sp. nov., a novel actinomycete isolated from reed forest soil.</title>
        <authorList>
            <person name="Wang L."/>
        </authorList>
    </citation>
    <scope>NUCLEOTIDE SEQUENCE [LARGE SCALE GENOMIC DNA]</scope>
    <source>
        <strain evidence="1 2">Y-16303</strain>
    </source>
</reference>
<evidence type="ECO:0000313" key="2">
    <source>
        <dbReference type="Proteomes" id="UP001299970"/>
    </source>
</evidence>
<sequence length="354" mass="38074">MEAGDEPADTSDLAACFAGQRNGLCGAGEPGLLFLVTGLHTGSAPFVVEAHDAPPDVPDWEEVVEVSFPVPRSPVVLCGWAGGSSAPLDLAPDVYRVRYCATGMDAGKAADVRRAGEPEIDRYLLQFWPAPADQDRVLRQTGAVALYWHDYARSAPTPEQVRARRAEATKPRQRQIEHDRRIRERLLWRGARPPGPLGDVPSARTLVLLDRPLAEAIAAATPAQQKALARWAARRTMAEAGLESIDWIASGLSALDAAERLPAPFDDEQKAWQSLWADERVPRSVVTSPDEQSSACLQQAMAFPALAAAAHPDPAVAVFDALHHATAAFGAPGYQTLYGELQRTLSAQSDGIPS</sequence>
<dbReference type="EMBL" id="JAKXMK010000017">
    <property type="protein sequence ID" value="MCH6168060.1"/>
    <property type="molecule type" value="Genomic_DNA"/>
</dbReference>
<keyword evidence="2" id="KW-1185">Reference proteome</keyword>
<evidence type="ECO:0000313" key="1">
    <source>
        <dbReference type="EMBL" id="MCH6168060.1"/>
    </source>
</evidence>